<accession>A0A561CNA8</accession>
<sequence>MLFLHHCKHCFNALYCGRFLRVEEKEFQKNKESLIESLLITIFFIDLPH</sequence>
<protein>
    <submittedName>
        <fullName evidence="1">Uncharacterized protein</fullName>
    </submittedName>
</protein>
<evidence type="ECO:0000313" key="2">
    <source>
        <dbReference type="Proteomes" id="UP000319671"/>
    </source>
</evidence>
<gene>
    <name evidence="1" type="ORF">FB550_11763</name>
</gene>
<name>A0A561CNA8_9BACI</name>
<dbReference type="Proteomes" id="UP000319671">
    <property type="component" value="Unassembled WGS sequence"/>
</dbReference>
<dbReference type="EMBL" id="VIVN01000017">
    <property type="protein sequence ID" value="TWD92510.1"/>
    <property type="molecule type" value="Genomic_DNA"/>
</dbReference>
<keyword evidence="2" id="KW-1185">Reference proteome</keyword>
<organism evidence="1 2">
    <name type="scientific">Neobacillus bataviensis</name>
    <dbReference type="NCBI Taxonomy" id="220685"/>
    <lineage>
        <taxon>Bacteria</taxon>
        <taxon>Bacillati</taxon>
        <taxon>Bacillota</taxon>
        <taxon>Bacilli</taxon>
        <taxon>Bacillales</taxon>
        <taxon>Bacillaceae</taxon>
        <taxon>Neobacillus</taxon>
    </lineage>
</organism>
<dbReference type="AlphaFoldDB" id="A0A561CNA8"/>
<comment type="caution">
    <text evidence="1">The sequence shown here is derived from an EMBL/GenBank/DDBJ whole genome shotgun (WGS) entry which is preliminary data.</text>
</comment>
<reference evidence="1 2" key="1">
    <citation type="submission" date="2019-06" db="EMBL/GenBank/DDBJ databases">
        <title>Sorghum-associated microbial communities from plants grown in Nebraska, USA.</title>
        <authorList>
            <person name="Schachtman D."/>
        </authorList>
    </citation>
    <scope>NUCLEOTIDE SEQUENCE [LARGE SCALE GENOMIC DNA]</scope>
    <source>
        <strain evidence="1 2">2482</strain>
    </source>
</reference>
<proteinExistence type="predicted"/>
<evidence type="ECO:0000313" key="1">
    <source>
        <dbReference type="EMBL" id="TWD92510.1"/>
    </source>
</evidence>